<evidence type="ECO:0000313" key="2">
    <source>
        <dbReference type="Proteomes" id="UP000007819"/>
    </source>
</evidence>
<proteinExistence type="predicted"/>
<dbReference type="InterPro" id="IPR016024">
    <property type="entry name" value="ARM-type_fold"/>
</dbReference>
<dbReference type="AlphaFoldDB" id="A0A8R2FAD3"/>
<keyword evidence="2" id="KW-1185">Reference proteome</keyword>
<dbReference type="SUPFAM" id="SSF48371">
    <property type="entry name" value="ARM repeat"/>
    <property type="match status" value="1"/>
</dbReference>
<reference evidence="1" key="2">
    <citation type="submission" date="2022-06" db="UniProtKB">
        <authorList>
            <consortium name="EnsemblMetazoa"/>
        </authorList>
    </citation>
    <scope>IDENTIFICATION</scope>
</reference>
<accession>A0A8R2FAD3</accession>
<dbReference type="EnsemblMetazoa" id="XM_008187015.3">
    <property type="protein sequence ID" value="XP_008185237.1"/>
    <property type="gene ID" value="LOC100575126"/>
</dbReference>
<dbReference type="OrthoDB" id="6417021at2759"/>
<dbReference type="PANTHER" id="PTHR14873">
    <property type="entry name" value="OS06G0694100 PROTEIN"/>
    <property type="match status" value="1"/>
</dbReference>
<dbReference type="EnsemblMetazoa" id="XM_029487819.1">
    <property type="protein sequence ID" value="XP_029343679.1"/>
    <property type="gene ID" value="LOC100575126"/>
</dbReference>
<evidence type="ECO:0000313" key="1">
    <source>
        <dbReference type="EnsemblMetazoa" id="XP_008185237.1"/>
    </source>
</evidence>
<organism evidence="1 2">
    <name type="scientific">Acyrthosiphon pisum</name>
    <name type="common">Pea aphid</name>
    <dbReference type="NCBI Taxonomy" id="7029"/>
    <lineage>
        <taxon>Eukaryota</taxon>
        <taxon>Metazoa</taxon>
        <taxon>Ecdysozoa</taxon>
        <taxon>Arthropoda</taxon>
        <taxon>Hexapoda</taxon>
        <taxon>Insecta</taxon>
        <taxon>Pterygota</taxon>
        <taxon>Neoptera</taxon>
        <taxon>Paraneoptera</taxon>
        <taxon>Hemiptera</taxon>
        <taxon>Sternorrhyncha</taxon>
        <taxon>Aphidomorpha</taxon>
        <taxon>Aphidoidea</taxon>
        <taxon>Aphididae</taxon>
        <taxon>Macrosiphini</taxon>
        <taxon>Acyrthosiphon</taxon>
    </lineage>
</organism>
<reference evidence="2" key="1">
    <citation type="submission" date="2010-06" db="EMBL/GenBank/DDBJ databases">
        <authorList>
            <person name="Jiang H."/>
            <person name="Abraham K."/>
            <person name="Ali S."/>
            <person name="Alsbrooks S.L."/>
            <person name="Anim B.N."/>
            <person name="Anosike U.S."/>
            <person name="Attaway T."/>
            <person name="Bandaranaike D.P."/>
            <person name="Battles P.K."/>
            <person name="Bell S.N."/>
            <person name="Bell A.V."/>
            <person name="Beltran B."/>
            <person name="Bickham C."/>
            <person name="Bustamante Y."/>
            <person name="Caleb T."/>
            <person name="Canada A."/>
            <person name="Cardenas V."/>
            <person name="Carter K."/>
            <person name="Chacko J."/>
            <person name="Chandrabose M.N."/>
            <person name="Chavez D."/>
            <person name="Chavez A."/>
            <person name="Chen L."/>
            <person name="Chu H.-S."/>
            <person name="Claassen K.J."/>
            <person name="Cockrell R."/>
            <person name="Collins M."/>
            <person name="Cooper J.A."/>
            <person name="Cree A."/>
            <person name="Curry S.M."/>
            <person name="Da Y."/>
            <person name="Dao M.D."/>
            <person name="Das B."/>
            <person name="Davila M.-L."/>
            <person name="Davy-Carroll L."/>
            <person name="Denson S."/>
            <person name="Dinh H."/>
            <person name="Ebong V.E."/>
            <person name="Edwards J.R."/>
            <person name="Egan A."/>
            <person name="El-Daye J."/>
            <person name="Escobedo L."/>
            <person name="Fernandez S."/>
            <person name="Fernando P.R."/>
            <person name="Flagg N."/>
            <person name="Forbes L.D."/>
            <person name="Fowler R.G."/>
            <person name="Fu Q."/>
            <person name="Gabisi R.A."/>
            <person name="Ganer J."/>
            <person name="Garbino Pronczuk A."/>
            <person name="Garcia R.M."/>
            <person name="Garner T."/>
            <person name="Garrett T.E."/>
            <person name="Gonzalez D.A."/>
            <person name="Hamid H."/>
            <person name="Hawkins E.S."/>
            <person name="Hirani K."/>
            <person name="Hogues M.E."/>
            <person name="Hollins B."/>
            <person name="Hsiao C.-H."/>
            <person name="Jabil R."/>
            <person name="James M.L."/>
            <person name="Jhangiani S.N."/>
            <person name="Johnson B."/>
            <person name="Johnson Q."/>
            <person name="Joshi V."/>
            <person name="Kalu J.B."/>
            <person name="Kam C."/>
            <person name="Kashfia A."/>
            <person name="Keebler J."/>
            <person name="Kisamo H."/>
            <person name="Kovar C.L."/>
            <person name="Lago L.A."/>
            <person name="Lai C.-Y."/>
            <person name="Laidlaw J."/>
            <person name="Lara F."/>
            <person name="Le T.-K."/>
            <person name="Lee S.L."/>
            <person name="Legall F.H."/>
            <person name="Lemon S.J."/>
            <person name="Lewis L.R."/>
            <person name="Li B."/>
            <person name="Liu Y."/>
            <person name="Liu Y.-S."/>
            <person name="Lopez J."/>
            <person name="Lozado R.J."/>
            <person name="Lu J."/>
            <person name="Madu R.C."/>
            <person name="Maheshwari M."/>
            <person name="Maheshwari R."/>
            <person name="Malloy K."/>
            <person name="Martinez E."/>
            <person name="Mathew T."/>
            <person name="Mercado I.C."/>
            <person name="Mercado C."/>
            <person name="Meyer B."/>
            <person name="Montgomery K."/>
            <person name="Morgan M.B."/>
            <person name="Munidasa M."/>
            <person name="Nazareth L.V."/>
            <person name="Nelson J."/>
            <person name="Ng B.M."/>
            <person name="Nguyen N.B."/>
            <person name="Nguyen P.Q."/>
            <person name="Nguyen T."/>
            <person name="Obregon M."/>
            <person name="Okwuonu G.O."/>
            <person name="Onwere C.G."/>
            <person name="Orozco G."/>
            <person name="Parra A."/>
            <person name="Patel S."/>
            <person name="Patil S."/>
            <person name="Perez A."/>
            <person name="Perez Y."/>
            <person name="Pham C."/>
            <person name="Primus E.L."/>
            <person name="Pu L.-L."/>
            <person name="Puazo M."/>
            <person name="Qin X."/>
            <person name="Quiroz J.B."/>
            <person name="Reese J."/>
            <person name="Richards S."/>
            <person name="Rives C.M."/>
            <person name="Robberts R."/>
            <person name="Ruiz S.J."/>
            <person name="Ruiz M.J."/>
            <person name="Santibanez J."/>
            <person name="Schneider B.W."/>
            <person name="Sisson I."/>
            <person name="Smith M."/>
            <person name="Sodergren E."/>
            <person name="Song X.-Z."/>
            <person name="Song B.B."/>
            <person name="Summersgill H."/>
            <person name="Thelus R."/>
            <person name="Thornton R.D."/>
            <person name="Trejos Z.Y."/>
            <person name="Usmani K."/>
            <person name="Vattathil S."/>
            <person name="Villasana D."/>
            <person name="Walker D.L."/>
            <person name="Wang S."/>
            <person name="Wang K."/>
            <person name="White C.S."/>
            <person name="Williams A.C."/>
            <person name="Williamson J."/>
            <person name="Wilson K."/>
            <person name="Woghiren I.O."/>
            <person name="Woodworth J.R."/>
            <person name="Worley K.C."/>
            <person name="Wright R.A."/>
            <person name="Wu W."/>
            <person name="Young L."/>
            <person name="Zhang L."/>
            <person name="Zhang J."/>
            <person name="Zhu Y."/>
            <person name="Muzny D.M."/>
            <person name="Weinstock G."/>
            <person name="Gibbs R.A."/>
        </authorList>
    </citation>
    <scope>NUCLEOTIDE SEQUENCE [LARGE SCALE GENOMIC DNA]</scope>
    <source>
        <strain evidence="2">LSR1</strain>
    </source>
</reference>
<dbReference type="RefSeq" id="XP_008185237.1">
    <property type="nucleotide sequence ID" value="XM_008187015.2"/>
</dbReference>
<dbReference type="Proteomes" id="UP000007819">
    <property type="component" value="Chromosome A1"/>
</dbReference>
<name>A0A8R2FAD3_ACYPI</name>
<dbReference type="PANTHER" id="PTHR14873:SF1">
    <property type="entry name" value="OS06G0694100 PROTEIN"/>
    <property type="match status" value="1"/>
</dbReference>
<protein>
    <submittedName>
        <fullName evidence="1">Uncharacterized protein</fullName>
    </submittedName>
</protein>
<sequence>MALNIDLSNTQNTDQIIKCIQIGCVPEVSNNENDLANRDKALLDHLEIAKPILNKLGILLSKLLNNDVDLQIKLQDIIIPCLYLCGEHCKSNLAWSDEESHTLMKLCIEKLCSLMHCVNIEELITHLDISKIFVGLQCKLENDNWKKYPAAVECFIWILKYLKMPHLNSLLYLVMPLPLNMFDDYQDSSILTALDAFQHIIINAPSAELAMSGYDIVLLKSLETGLRSFEYQLIPNLMKCLLSLISKMQMKHLSNKNSLEWTKFDDVMNILLPRMELERKYEPIVCYASVFPLVLESTGFACIRWSERLIPLFAEYVMYRQTTFSTVKAIEVFIKQTWPRRCTHWKVLLTILIKALYNEDKSPVQPNKENIIVIVECIRTLEAARPECIRDVLNKLKECKEFRSKIIFKEYLEML</sequence>
<dbReference type="KEGG" id="api:100575126"/>
<dbReference type="GeneID" id="100575126"/>